<dbReference type="Proteomes" id="UP001172102">
    <property type="component" value="Unassembled WGS sequence"/>
</dbReference>
<keyword evidence="3" id="KW-1185">Reference proteome</keyword>
<gene>
    <name evidence="2" type="ORF">B0H67DRAFT_320736</name>
</gene>
<sequence length="372" mass="42082">MEIKMDRMKHKLDTILSQHANADLFPGQQIVDEEVIIRFDELFGRIKTWSAKFTRKEQQELVALDAQIYEMCGQVNEWCDNHQGLMDVLQDCKGRQLFARGLVARFLCDNIFRSLSVEREPAAKGSDYWLEDEVRGHFEAIEDGIFLALQASLASDGATMSPAISYREYNDWRAITTNLLGKIHTQNTERFAGGTLNTLTSLVDQVLGPWEMEESSGYENLTDILKDAIDFSRDLRYQRPCWSVALPEVPIKTALEDNVDDLGEGSTHNNFDLQRDTQIPPPVPAKDPPRRPPRKITKPLPSQGEEAVTHADVATSTPEHESVEAQNPTLKGGILFFLIPHLYKRGDLGGGQFDDEEKVRQAKEVRWVKNGS</sequence>
<organism evidence="2 3">
    <name type="scientific">Lasiosphaeris hirsuta</name>
    <dbReference type="NCBI Taxonomy" id="260670"/>
    <lineage>
        <taxon>Eukaryota</taxon>
        <taxon>Fungi</taxon>
        <taxon>Dikarya</taxon>
        <taxon>Ascomycota</taxon>
        <taxon>Pezizomycotina</taxon>
        <taxon>Sordariomycetes</taxon>
        <taxon>Sordariomycetidae</taxon>
        <taxon>Sordariales</taxon>
        <taxon>Lasiosphaeriaceae</taxon>
        <taxon>Lasiosphaeris</taxon>
    </lineage>
</organism>
<accession>A0AA40A1T0</accession>
<name>A0AA40A1T0_9PEZI</name>
<comment type="caution">
    <text evidence="2">The sequence shown here is derived from an EMBL/GenBank/DDBJ whole genome shotgun (WGS) entry which is preliminary data.</text>
</comment>
<evidence type="ECO:0000256" key="1">
    <source>
        <dbReference type="SAM" id="MobiDB-lite"/>
    </source>
</evidence>
<proteinExistence type="predicted"/>
<protein>
    <submittedName>
        <fullName evidence="2">Uncharacterized protein</fullName>
    </submittedName>
</protein>
<feature type="region of interest" description="Disordered" evidence="1">
    <location>
        <begin position="260"/>
        <end position="325"/>
    </location>
</feature>
<dbReference type="AlphaFoldDB" id="A0AA40A1T0"/>
<reference evidence="2" key="1">
    <citation type="submission" date="2023-06" db="EMBL/GenBank/DDBJ databases">
        <title>Genome-scale phylogeny and comparative genomics of the fungal order Sordariales.</title>
        <authorList>
            <consortium name="Lawrence Berkeley National Laboratory"/>
            <person name="Hensen N."/>
            <person name="Bonometti L."/>
            <person name="Westerberg I."/>
            <person name="Brannstrom I.O."/>
            <person name="Guillou S."/>
            <person name="Cros-Aarteil S."/>
            <person name="Calhoun S."/>
            <person name="Haridas S."/>
            <person name="Kuo A."/>
            <person name="Mondo S."/>
            <person name="Pangilinan J."/>
            <person name="Riley R."/>
            <person name="Labutti K."/>
            <person name="Andreopoulos B."/>
            <person name="Lipzen A."/>
            <person name="Chen C."/>
            <person name="Yanf M."/>
            <person name="Daum C."/>
            <person name="Ng V."/>
            <person name="Clum A."/>
            <person name="Steindorff A."/>
            <person name="Ohm R."/>
            <person name="Martin F."/>
            <person name="Silar P."/>
            <person name="Natvig D."/>
            <person name="Lalanne C."/>
            <person name="Gautier V."/>
            <person name="Ament-Velasquez S.L."/>
            <person name="Kruys A."/>
            <person name="Hutchinson M.I."/>
            <person name="Powell A.J."/>
            <person name="Barry K."/>
            <person name="Miller A.N."/>
            <person name="Grigoriev I.V."/>
            <person name="Debuchy R."/>
            <person name="Gladieux P."/>
            <person name="Thoren M.H."/>
            <person name="Johannesson H."/>
        </authorList>
    </citation>
    <scope>NUCLEOTIDE SEQUENCE</scope>
    <source>
        <strain evidence="2">SMH4607-1</strain>
    </source>
</reference>
<evidence type="ECO:0000313" key="3">
    <source>
        <dbReference type="Proteomes" id="UP001172102"/>
    </source>
</evidence>
<dbReference type="EMBL" id="JAUKUA010000006">
    <property type="protein sequence ID" value="KAK0707697.1"/>
    <property type="molecule type" value="Genomic_DNA"/>
</dbReference>
<evidence type="ECO:0000313" key="2">
    <source>
        <dbReference type="EMBL" id="KAK0707697.1"/>
    </source>
</evidence>